<name>A0A9E6XU41_9ACTN</name>
<dbReference type="InterPro" id="IPR006439">
    <property type="entry name" value="HAD-SF_hydro_IA"/>
</dbReference>
<reference evidence="1" key="1">
    <citation type="journal article" date="2022" name="Int. J. Syst. Evol. Microbiol.">
        <title>Pseudomonas aegrilactucae sp. nov. and Pseudomonas morbosilactucae sp. nov., pathogens causing bacterial rot of lettuce in Japan.</title>
        <authorList>
            <person name="Sawada H."/>
            <person name="Fujikawa T."/>
            <person name="Satou M."/>
        </authorList>
    </citation>
    <scope>NUCLEOTIDE SEQUENCE</scope>
    <source>
        <strain evidence="1">0166_1</strain>
    </source>
</reference>
<evidence type="ECO:0000313" key="1">
    <source>
        <dbReference type="EMBL" id="UGS34163.1"/>
    </source>
</evidence>
<accession>A0A9E6XU41</accession>
<dbReference type="InterPro" id="IPR023198">
    <property type="entry name" value="PGP-like_dom2"/>
</dbReference>
<dbReference type="Pfam" id="PF00702">
    <property type="entry name" value="Hydrolase"/>
    <property type="match status" value="1"/>
</dbReference>
<dbReference type="PANTHER" id="PTHR18901:SF38">
    <property type="entry name" value="PSEUDOURIDINE-5'-PHOSPHATASE"/>
    <property type="match status" value="1"/>
</dbReference>
<dbReference type="KEGG" id="sbae:DSM104329_00535"/>
<dbReference type="PANTHER" id="PTHR18901">
    <property type="entry name" value="2-DEOXYGLUCOSE-6-PHOSPHATE PHOSPHATASE 2"/>
    <property type="match status" value="1"/>
</dbReference>
<keyword evidence="1" id="KW-0378">Hydrolase</keyword>
<dbReference type="NCBIfam" id="TIGR01509">
    <property type="entry name" value="HAD-SF-IA-v3"/>
    <property type="match status" value="1"/>
</dbReference>
<dbReference type="Proteomes" id="UP001162834">
    <property type="component" value="Chromosome"/>
</dbReference>
<dbReference type="Gene3D" id="3.40.50.1000">
    <property type="entry name" value="HAD superfamily/HAD-like"/>
    <property type="match status" value="1"/>
</dbReference>
<dbReference type="SFLD" id="SFLDG01135">
    <property type="entry name" value="C1.5.6:_HAD__Beta-PGM__Phospha"/>
    <property type="match status" value="1"/>
</dbReference>
<dbReference type="SFLD" id="SFLDS00003">
    <property type="entry name" value="Haloacid_Dehalogenase"/>
    <property type="match status" value="1"/>
</dbReference>
<proteinExistence type="predicted"/>
<evidence type="ECO:0000313" key="2">
    <source>
        <dbReference type="Proteomes" id="UP001162834"/>
    </source>
</evidence>
<dbReference type="InterPro" id="IPR036412">
    <property type="entry name" value="HAD-like_sf"/>
</dbReference>
<organism evidence="1 2">
    <name type="scientific">Capillimicrobium parvum</name>
    <dbReference type="NCBI Taxonomy" id="2884022"/>
    <lineage>
        <taxon>Bacteria</taxon>
        <taxon>Bacillati</taxon>
        <taxon>Actinomycetota</taxon>
        <taxon>Thermoleophilia</taxon>
        <taxon>Solirubrobacterales</taxon>
        <taxon>Capillimicrobiaceae</taxon>
        <taxon>Capillimicrobium</taxon>
    </lineage>
</organism>
<protein>
    <submittedName>
        <fullName evidence="1">Hexitol phosphatase B</fullName>
        <ecNumber evidence="1">3.1.3.68</ecNumber>
    </submittedName>
</protein>
<dbReference type="EMBL" id="CP087164">
    <property type="protein sequence ID" value="UGS34163.1"/>
    <property type="molecule type" value="Genomic_DNA"/>
</dbReference>
<dbReference type="PRINTS" id="PR00413">
    <property type="entry name" value="HADHALOGNASE"/>
</dbReference>
<dbReference type="SFLD" id="SFLDG01129">
    <property type="entry name" value="C1.5:_HAD__Beta-PGM__Phosphata"/>
    <property type="match status" value="1"/>
</dbReference>
<dbReference type="Gene3D" id="1.10.150.240">
    <property type="entry name" value="Putative phosphatase, domain 2"/>
    <property type="match status" value="1"/>
</dbReference>
<keyword evidence="2" id="KW-1185">Reference proteome</keyword>
<dbReference type="InterPro" id="IPR023214">
    <property type="entry name" value="HAD_sf"/>
</dbReference>
<dbReference type="EC" id="3.1.3.68" evidence="1"/>
<dbReference type="SUPFAM" id="SSF56784">
    <property type="entry name" value="HAD-like"/>
    <property type="match status" value="1"/>
</dbReference>
<dbReference type="GO" id="GO:0003850">
    <property type="term" value="F:2-deoxyglucose-6-phosphatase activity"/>
    <property type="evidence" value="ECO:0007669"/>
    <property type="project" value="UniProtKB-EC"/>
</dbReference>
<dbReference type="AlphaFoldDB" id="A0A9E6XU41"/>
<sequence length="227" mass="23628">MTAAYDGPVAIDAVIFDCDGLLVDTETAWTRAERVLYGRRGVAFTLDHKRELLGTSGPVAQAIVERHLGLEPGSGVTLQQEMHELALLEIQRTAPPMPGAPELVAELRRAGMPIGLASNSPHTLLRPSLRSAGFDTVFGAVVSAQDVVLGKPAPDVYLEACRRLGADPARSIALEDSPTGVGAARAAGMFVIGVPSLPGIELTGASLVAEALHAAEVRSALGLRLAA</sequence>
<gene>
    <name evidence="1" type="primary">hxpB_1</name>
    <name evidence="1" type="ORF">DSM104329_00535</name>
</gene>